<dbReference type="PROSITE" id="PS50977">
    <property type="entry name" value="HTH_TETR_2"/>
    <property type="match status" value="1"/>
</dbReference>
<organism evidence="6 7">
    <name type="scientific">Spongiactinospora gelatinilytica</name>
    <dbReference type="NCBI Taxonomy" id="2666298"/>
    <lineage>
        <taxon>Bacteria</taxon>
        <taxon>Bacillati</taxon>
        <taxon>Actinomycetota</taxon>
        <taxon>Actinomycetes</taxon>
        <taxon>Streptosporangiales</taxon>
        <taxon>Streptosporangiaceae</taxon>
        <taxon>Spongiactinospora</taxon>
    </lineage>
</organism>
<dbReference type="Pfam" id="PF02909">
    <property type="entry name" value="TetR_C_1"/>
    <property type="match status" value="1"/>
</dbReference>
<dbReference type="PANTHER" id="PTHR30055:SF151">
    <property type="entry name" value="TRANSCRIPTIONAL REGULATORY PROTEIN"/>
    <property type="match status" value="1"/>
</dbReference>
<dbReference type="EMBL" id="POUA01000416">
    <property type="protein sequence ID" value="PZG27392.1"/>
    <property type="molecule type" value="Genomic_DNA"/>
</dbReference>
<keyword evidence="1" id="KW-0805">Transcription regulation</keyword>
<feature type="domain" description="HTH tetR-type" evidence="5">
    <location>
        <begin position="69"/>
        <end position="129"/>
    </location>
</feature>
<dbReference type="InterPro" id="IPR004111">
    <property type="entry name" value="Repressor_TetR_C"/>
</dbReference>
<dbReference type="InterPro" id="IPR001647">
    <property type="entry name" value="HTH_TetR"/>
</dbReference>
<evidence type="ECO:0000256" key="2">
    <source>
        <dbReference type="ARBA" id="ARBA00023125"/>
    </source>
</evidence>
<dbReference type="GO" id="GO:0000976">
    <property type="term" value="F:transcription cis-regulatory region binding"/>
    <property type="evidence" value="ECO:0007669"/>
    <property type="project" value="TreeGrafter"/>
</dbReference>
<name>A0A2W2ESW2_9ACTN</name>
<dbReference type="Pfam" id="PF00440">
    <property type="entry name" value="TetR_N"/>
    <property type="match status" value="1"/>
</dbReference>
<reference evidence="6 7" key="1">
    <citation type="submission" date="2018-01" db="EMBL/GenBank/DDBJ databases">
        <title>Draft genome sequence of Sphaerisporangium sp. 7K107.</title>
        <authorList>
            <person name="Sahin N."/>
            <person name="Saygin H."/>
            <person name="Ay H."/>
        </authorList>
    </citation>
    <scope>NUCLEOTIDE SEQUENCE [LARGE SCALE GENOMIC DNA]</scope>
    <source>
        <strain evidence="6 7">7K107</strain>
    </source>
</reference>
<keyword evidence="3" id="KW-0804">Transcription</keyword>
<dbReference type="AlphaFoldDB" id="A0A2W2ESW2"/>
<evidence type="ECO:0000256" key="4">
    <source>
        <dbReference type="PROSITE-ProRule" id="PRU00335"/>
    </source>
</evidence>
<dbReference type="Gene3D" id="1.10.10.60">
    <property type="entry name" value="Homeodomain-like"/>
    <property type="match status" value="1"/>
</dbReference>
<evidence type="ECO:0000256" key="1">
    <source>
        <dbReference type="ARBA" id="ARBA00023015"/>
    </source>
</evidence>
<evidence type="ECO:0000313" key="6">
    <source>
        <dbReference type="EMBL" id="PZG27392.1"/>
    </source>
</evidence>
<dbReference type="GO" id="GO:0003700">
    <property type="term" value="F:DNA-binding transcription factor activity"/>
    <property type="evidence" value="ECO:0007669"/>
    <property type="project" value="TreeGrafter"/>
</dbReference>
<dbReference type="SUPFAM" id="SSF48498">
    <property type="entry name" value="Tetracyclin repressor-like, C-terminal domain"/>
    <property type="match status" value="1"/>
</dbReference>
<feature type="DNA-binding region" description="H-T-H motif" evidence="4">
    <location>
        <begin position="92"/>
        <end position="111"/>
    </location>
</feature>
<dbReference type="InterPro" id="IPR050109">
    <property type="entry name" value="HTH-type_TetR-like_transc_reg"/>
</dbReference>
<dbReference type="SUPFAM" id="SSF46689">
    <property type="entry name" value="Homeodomain-like"/>
    <property type="match status" value="1"/>
</dbReference>
<dbReference type="Gene3D" id="1.10.357.10">
    <property type="entry name" value="Tetracycline Repressor, domain 2"/>
    <property type="match status" value="1"/>
</dbReference>
<dbReference type="PANTHER" id="PTHR30055">
    <property type="entry name" value="HTH-TYPE TRANSCRIPTIONAL REGULATOR RUTR"/>
    <property type="match status" value="1"/>
</dbReference>
<proteinExistence type="predicted"/>
<accession>A0A2W2ESW2</accession>
<protein>
    <submittedName>
        <fullName evidence="6">TetR family transcriptional regulator</fullName>
    </submittedName>
</protein>
<comment type="caution">
    <text evidence="6">The sequence shown here is derived from an EMBL/GenBank/DDBJ whole genome shotgun (WGS) entry which is preliminary data.</text>
</comment>
<keyword evidence="7" id="KW-1185">Reference proteome</keyword>
<evidence type="ECO:0000259" key="5">
    <source>
        <dbReference type="PROSITE" id="PS50977"/>
    </source>
</evidence>
<evidence type="ECO:0000256" key="3">
    <source>
        <dbReference type="ARBA" id="ARBA00023163"/>
    </source>
</evidence>
<evidence type="ECO:0000313" key="7">
    <source>
        <dbReference type="Proteomes" id="UP000248544"/>
    </source>
</evidence>
<gene>
    <name evidence="6" type="ORF">C1I98_33390</name>
</gene>
<dbReference type="Proteomes" id="UP000248544">
    <property type="component" value="Unassembled WGS sequence"/>
</dbReference>
<dbReference type="InterPro" id="IPR036271">
    <property type="entry name" value="Tet_transcr_reg_TetR-rel_C_sf"/>
</dbReference>
<keyword evidence="2 4" id="KW-0238">DNA-binding</keyword>
<dbReference type="GO" id="GO:0045892">
    <property type="term" value="P:negative regulation of DNA-templated transcription"/>
    <property type="evidence" value="ECO:0007669"/>
    <property type="project" value="InterPro"/>
</dbReference>
<sequence>MRRLAGRVSYSVRFHSHSVRQLSNAVRAGLEYPPGKEGPVTAKPQYISVWVREAAERARPAAEKPGRGQPSRAQIVRAAIEILDTEGLDALSMRRLGAKLGMGATSIYWYVANKTDLLDLAIDEAFGEIAVPVGGGIDWREATAVFAHSLRRALMRHPWLARLLGGRPNIGPNALRMSDRMATIFDDAGLDHEDIDFTVTTVIAYVIGISGADATWRDTVNTSGLTYDEWTEQHEPALRAGMADLPRLRAIYEKRRLPPDTGSALEARFDFGLRCVLDGIAGRMP</sequence>
<dbReference type="InterPro" id="IPR009057">
    <property type="entry name" value="Homeodomain-like_sf"/>
</dbReference>